<feature type="non-terminal residue" evidence="1">
    <location>
        <position position="1457"/>
    </location>
</feature>
<name>A0ABU2YND7_9FLAO</name>
<dbReference type="RefSeq" id="WP_311428449.1">
    <property type="nucleotide sequence ID" value="NZ_JAVRIA010000014.1"/>
</dbReference>
<dbReference type="Pfam" id="PF13585">
    <property type="entry name" value="CHU_C"/>
    <property type="match status" value="1"/>
</dbReference>
<organism evidence="1 2">
    <name type="scientific">Microcosmobacter mediterraneus</name>
    <dbReference type="NCBI Taxonomy" id="3075607"/>
    <lineage>
        <taxon>Bacteria</taxon>
        <taxon>Pseudomonadati</taxon>
        <taxon>Bacteroidota</taxon>
        <taxon>Flavobacteriia</taxon>
        <taxon>Flavobacteriales</taxon>
        <taxon>Flavobacteriaceae</taxon>
        <taxon>Microcosmobacter</taxon>
    </lineage>
</organism>
<comment type="caution">
    <text evidence="1">The sequence shown here is derived from an EMBL/GenBank/DDBJ whole genome shotgun (WGS) entry which is preliminary data.</text>
</comment>
<accession>A0ABU2YND7</accession>
<reference evidence="1 2" key="1">
    <citation type="submission" date="2023-09" db="EMBL/GenBank/DDBJ databases">
        <authorList>
            <person name="Rey-Velasco X."/>
        </authorList>
    </citation>
    <scope>NUCLEOTIDE SEQUENCE [LARGE SCALE GENOMIC DNA]</scope>
    <source>
        <strain evidence="1 2">W332</strain>
    </source>
</reference>
<feature type="non-terminal residue" evidence="1">
    <location>
        <position position="1"/>
    </location>
</feature>
<protein>
    <submittedName>
        <fullName evidence="1">T9SS type B sorting domain-containing protein</fullName>
    </submittedName>
</protein>
<dbReference type="EMBL" id="JAVRIA010000014">
    <property type="protein sequence ID" value="MDT0559686.1"/>
    <property type="molecule type" value="Genomic_DNA"/>
</dbReference>
<evidence type="ECO:0000313" key="1">
    <source>
        <dbReference type="EMBL" id="MDT0559686.1"/>
    </source>
</evidence>
<keyword evidence="2" id="KW-1185">Reference proteome</keyword>
<dbReference type="NCBIfam" id="TIGR04131">
    <property type="entry name" value="Bac_Flav_CTERM"/>
    <property type="match status" value="1"/>
</dbReference>
<gene>
    <name evidence="1" type="ORF">RM697_13615</name>
</gene>
<dbReference type="Proteomes" id="UP001259492">
    <property type="component" value="Unassembled WGS sequence"/>
</dbReference>
<dbReference type="InterPro" id="IPR026341">
    <property type="entry name" value="T9SS_type_B"/>
</dbReference>
<sequence length="1457" mass="157983">QVNPNPLANSLSDLEVCDDDNDGFGLFDLSLRDAEVIGIQTGVSVSYHETQVNAEMDISALPTSYNNIVAGGQLIYVRVEDDVTGCYAVTDLQLTVHPAPLTIVVTPLELCDDNNPGDEEEDFTLSDKTLEILDGQVNMTVSYYDNLSDAETQSNGLNATTYTNTSTPQTIWYVIENDNTLCTSIGTFELVVNALPALVVPTPLEVCDDNIVDGFTEIDLTLKNPEISGNNPNYAVSYYETPADAQAGTNVLPNLYTNTSDPQTIYVRVVDINTGCFDTTSLVLDVQQAPAANVPTPLYYCDPDNDGFGVFMLEDATTEVTGGALDLTVTYHETQANAENGVDEIDTSVDYNNIVEDTQTIYVRVESSTISTNCPTVVELQLIVEPTPQITEPTPLEECDDISADGFAQFDLTTKDAEILNGLDPLQYTVTYYETEPNAEAGTLAIGTPGAYTNTTAFMQTLWVRVEDTTTVGGCYKITTLLLIVNPLPVLQQPMPLELCDVDNPGDEQEPFTLEEANAEILNGQTGITLTYYETQLDADNGTNPIVSPYVNTMNAQTVYVRAVNDVTGCVNTITVTLRVNPIPSPEANPNPIVVCDADNDGFAAFDLEQRTVEIINGELDVTISYHETESDATNDINALSSPYTNIVANVQQIYVRSENNLTGCYSLTLNTLELRVEPSPEVPVDLEDYVICDTDDNGFTSFDLTTKLNEILGSQDPMDVLITFHVTQADAETGADPIATPAAYTNVSNPQTIYVRAVSAINGCVTTGEFIIRVELPPTAVQPTPLEQCDDLGEDNDEITAFDLTVKDAEITGGNASWLVSYYETLLDAEAETNAIPDPMAYTNTSVGGNAPNPQTLYAVVTDTDTGCIDLTTLTIRVLPNPTPTASSALPLVALCDDINTGDLTEEFDLTINEALILNNEAGVTASYYETEDDAIAATNVIADPTVYDSMTTPDDMDQVIYVRVTNGDDPQGTNGTGCFTIVEFTIQVNPLPEVVAVTDFIGCELNTDGFYEFDLISKDAEVLNGQDPALFTVTYHISQTDADDLMNALVSPYTNVVPDIQPIYVAITDNATGCSISTPVFELLVQEGAEANSDGDPILYEECDDDVETDGDPSNDSTQFDLSTRDAEVLDGQDPMNYTVTYYATQDDADNGVNPLPTLYENTTVNGNIANPQVIYVRVDNDTMVDDGTGVLVDSSECYATSSLTLQVNPRPIVVLDEDYILCVDTNGTEILDPLVLDTGLSELIYDFQWSLDGTAIDGAINSSYTPLQGGVYHVLVTDVTTSMVTMCSNEASTTVIESAPPTLSLTQVSQAFSNPNVIEAIATGIGDYEYSLDNGAWQDSGTFTDVTPGEHTVAARDKNGCGYVEAMITILDYPLFFTPNGDGIKDRWQIPGLTNSAKIYIFDRYGKLIKQLNPQGEGWDGTYNGTLMPTSDYWFTVDYIDQNTLETKQFKAHF</sequence>
<proteinExistence type="predicted"/>
<evidence type="ECO:0000313" key="2">
    <source>
        <dbReference type="Proteomes" id="UP001259492"/>
    </source>
</evidence>